<sequence length="183" mass="19941">MSSMLGMGGLFLSLLEGALFLDIATGSTIVEWWYMAHPSNSPMILAAMFCRNKFVHDGKLLDVTALSRSVNKLGREHLDAWNLRQYPGKLVWVPPPPDTVKVNTDVAIRENFAVAAAVFRGSQGIVLGATAEKILVGSPVEGEAVVAKMGIMEASHRGWPRVVLECDSSLVIKFILQYPKCAD</sequence>
<evidence type="ECO:0000313" key="3">
    <source>
        <dbReference type="EMBL" id="KAB1203276.1"/>
    </source>
</evidence>
<feature type="domain" description="RNase H type-1" evidence="2">
    <location>
        <begin position="104"/>
        <end position="175"/>
    </location>
</feature>
<dbReference type="Proteomes" id="UP000516437">
    <property type="component" value="Chromosome 8"/>
</dbReference>
<evidence type="ECO:0000259" key="2">
    <source>
        <dbReference type="Pfam" id="PF13456"/>
    </source>
</evidence>
<accession>A0A6A1UT14</accession>
<gene>
    <name evidence="3" type="ORF">CJ030_MR8G026870</name>
</gene>
<dbReference type="PANTHER" id="PTHR47074:SF48">
    <property type="entry name" value="POLYNUCLEOTIDYL TRANSFERASE, RIBONUCLEASE H-LIKE SUPERFAMILY PROTEIN"/>
    <property type="match status" value="1"/>
</dbReference>
<keyword evidence="1" id="KW-0732">Signal</keyword>
<dbReference type="AlphaFoldDB" id="A0A6A1UT14"/>
<dbReference type="GO" id="GO:0004523">
    <property type="term" value="F:RNA-DNA hybrid ribonuclease activity"/>
    <property type="evidence" value="ECO:0007669"/>
    <property type="project" value="InterPro"/>
</dbReference>
<comment type="caution">
    <text evidence="3">The sequence shown here is derived from an EMBL/GenBank/DDBJ whole genome shotgun (WGS) entry which is preliminary data.</text>
</comment>
<dbReference type="CDD" id="cd06222">
    <property type="entry name" value="RNase_H_like"/>
    <property type="match status" value="1"/>
</dbReference>
<dbReference type="PANTHER" id="PTHR47074">
    <property type="entry name" value="BNAC02G40300D PROTEIN"/>
    <property type="match status" value="1"/>
</dbReference>
<proteinExistence type="predicted"/>
<organism evidence="3 4">
    <name type="scientific">Morella rubra</name>
    <name type="common">Chinese bayberry</name>
    <dbReference type="NCBI Taxonomy" id="262757"/>
    <lineage>
        <taxon>Eukaryota</taxon>
        <taxon>Viridiplantae</taxon>
        <taxon>Streptophyta</taxon>
        <taxon>Embryophyta</taxon>
        <taxon>Tracheophyta</taxon>
        <taxon>Spermatophyta</taxon>
        <taxon>Magnoliopsida</taxon>
        <taxon>eudicotyledons</taxon>
        <taxon>Gunneridae</taxon>
        <taxon>Pentapetalae</taxon>
        <taxon>rosids</taxon>
        <taxon>fabids</taxon>
        <taxon>Fagales</taxon>
        <taxon>Myricaceae</taxon>
        <taxon>Morella</taxon>
    </lineage>
</organism>
<evidence type="ECO:0000256" key="1">
    <source>
        <dbReference type="SAM" id="SignalP"/>
    </source>
</evidence>
<protein>
    <recommendedName>
        <fullName evidence="2">RNase H type-1 domain-containing protein</fullName>
    </recommendedName>
</protein>
<dbReference type="GO" id="GO:0003676">
    <property type="term" value="F:nucleic acid binding"/>
    <property type="evidence" value="ECO:0007669"/>
    <property type="project" value="InterPro"/>
</dbReference>
<evidence type="ECO:0000313" key="4">
    <source>
        <dbReference type="Proteomes" id="UP000516437"/>
    </source>
</evidence>
<feature type="chain" id="PRO_5025443600" description="RNase H type-1 domain-containing protein" evidence="1">
    <location>
        <begin position="27"/>
        <end position="183"/>
    </location>
</feature>
<dbReference type="EMBL" id="RXIC02000026">
    <property type="protein sequence ID" value="KAB1203276.1"/>
    <property type="molecule type" value="Genomic_DNA"/>
</dbReference>
<reference evidence="3 4" key="1">
    <citation type="journal article" date="2019" name="Plant Biotechnol. J.">
        <title>The red bayberry genome and genetic basis of sex determination.</title>
        <authorList>
            <person name="Jia H.M."/>
            <person name="Jia H.J."/>
            <person name="Cai Q.L."/>
            <person name="Wang Y."/>
            <person name="Zhao H.B."/>
            <person name="Yang W.F."/>
            <person name="Wang G.Y."/>
            <person name="Li Y.H."/>
            <person name="Zhan D.L."/>
            <person name="Shen Y.T."/>
            <person name="Niu Q.F."/>
            <person name="Chang L."/>
            <person name="Qiu J."/>
            <person name="Zhao L."/>
            <person name="Xie H.B."/>
            <person name="Fu W.Y."/>
            <person name="Jin J."/>
            <person name="Li X.W."/>
            <person name="Jiao Y."/>
            <person name="Zhou C.C."/>
            <person name="Tu T."/>
            <person name="Chai C.Y."/>
            <person name="Gao J.L."/>
            <person name="Fan L.J."/>
            <person name="van de Weg E."/>
            <person name="Wang J.Y."/>
            <person name="Gao Z.S."/>
        </authorList>
    </citation>
    <scope>NUCLEOTIDE SEQUENCE [LARGE SCALE GENOMIC DNA]</scope>
    <source>
        <tissue evidence="3">Leaves</tissue>
    </source>
</reference>
<feature type="signal peptide" evidence="1">
    <location>
        <begin position="1"/>
        <end position="26"/>
    </location>
</feature>
<keyword evidence="4" id="KW-1185">Reference proteome</keyword>
<dbReference type="Pfam" id="PF13456">
    <property type="entry name" value="RVT_3"/>
    <property type="match status" value="1"/>
</dbReference>
<dbReference type="InterPro" id="IPR052929">
    <property type="entry name" value="RNase_H-like_EbsB-rel"/>
</dbReference>
<dbReference type="OrthoDB" id="1906820at2759"/>
<dbReference type="InterPro" id="IPR002156">
    <property type="entry name" value="RNaseH_domain"/>
</dbReference>
<name>A0A6A1UT14_9ROSI</name>
<dbReference type="InterPro" id="IPR044730">
    <property type="entry name" value="RNase_H-like_dom_plant"/>
</dbReference>